<name>A0A165ZTT9_9EURY</name>
<dbReference type="AlphaFoldDB" id="A0A165ZTT9"/>
<keyword evidence="1" id="KW-0472">Membrane</keyword>
<evidence type="ECO:0000256" key="1">
    <source>
        <dbReference type="SAM" id="Phobius"/>
    </source>
</evidence>
<dbReference type="InterPro" id="IPR007401">
    <property type="entry name" value="DUF454"/>
</dbReference>
<comment type="caution">
    <text evidence="2">The sequence shown here is derived from an EMBL/GenBank/DDBJ whole genome shotgun (WGS) entry which is preliminary data.</text>
</comment>
<feature type="transmembrane region" description="Helical" evidence="1">
    <location>
        <begin position="102"/>
        <end position="120"/>
    </location>
</feature>
<dbReference type="STRING" id="55758.MBFIL_15170"/>
<dbReference type="EMBL" id="LWMT01000254">
    <property type="protein sequence ID" value="KZX11152.1"/>
    <property type="molecule type" value="Genomic_DNA"/>
</dbReference>
<feature type="transmembrane region" description="Helical" evidence="1">
    <location>
        <begin position="78"/>
        <end position="96"/>
    </location>
</feature>
<feature type="transmembrane region" description="Helical" evidence="1">
    <location>
        <begin position="20"/>
        <end position="45"/>
    </location>
</feature>
<dbReference type="GO" id="GO:0005886">
    <property type="term" value="C:plasma membrane"/>
    <property type="evidence" value="ECO:0007669"/>
    <property type="project" value="TreeGrafter"/>
</dbReference>
<dbReference type="Pfam" id="PF04304">
    <property type="entry name" value="DUF454"/>
    <property type="match status" value="1"/>
</dbReference>
<accession>A0A165ZTT9</accession>
<keyword evidence="3" id="KW-1185">Reference proteome</keyword>
<dbReference type="Proteomes" id="UP000077066">
    <property type="component" value="Unassembled WGS sequence"/>
</dbReference>
<keyword evidence="1" id="KW-1133">Transmembrane helix</keyword>
<dbReference type="PATRIC" id="fig|55758.3.peg.1713"/>
<dbReference type="PANTHER" id="PTHR35813:SF1">
    <property type="entry name" value="INNER MEMBRANE PROTEIN YBAN"/>
    <property type="match status" value="1"/>
</dbReference>
<proteinExistence type="predicted"/>
<sequence length="125" mass="14189">MIIMNIKRSLFLTVGSVSLSLGVIGIVIPVLPTTPFILISAFCFANSSKRAEKWLLSNKYFRIYIENYRNKTGIPKSLKIQSISFLWIMLILSMLITRNILIAIVLVIVGICVTIHLYIMKTKIE</sequence>
<dbReference type="PANTHER" id="PTHR35813">
    <property type="entry name" value="INNER MEMBRANE PROTEIN YBAN"/>
    <property type="match status" value="1"/>
</dbReference>
<evidence type="ECO:0000313" key="2">
    <source>
        <dbReference type="EMBL" id="KZX11152.1"/>
    </source>
</evidence>
<keyword evidence="1" id="KW-0812">Transmembrane</keyword>
<protein>
    <submittedName>
        <fullName evidence="2">Inner membrane protein YbaN</fullName>
    </submittedName>
</protein>
<dbReference type="PIRSF" id="PIRSF016789">
    <property type="entry name" value="DUF454"/>
    <property type="match status" value="1"/>
</dbReference>
<organism evidence="2 3">
    <name type="scientific">Methanobrevibacter filiformis</name>
    <dbReference type="NCBI Taxonomy" id="55758"/>
    <lineage>
        <taxon>Archaea</taxon>
        <taxon>Methanobacteriati</taxon>
        <taxon>Methanobacteriota</taxon>
        <taxon>Methanomada group</taxon>
        <taxon>Methanobacteria</taxon>
        <taxon>Methanobacteriales</taxon>
        <taxon>Methanobacteriaceae</taxon>
        <taxon>Methanobrevibacter</taxon>
    </lineage>
</organism>
<gene>
    <name evidence="2" type="primary">ybaN</name>
    <name evidence="2" type="ORF">MBFIL_15170</name>
</gene>
<evidence type="ECO:0000313" key="3">
    <source>
        <dbReference type="Proteomes" id="UP000077066"/>
    </source>
</evidence>
<reference evidence="2 3" key="1">
    <citation type="submission" date="2016-04" db="EMBL/GenBank/DDBJ databases">
        <title>Genome sequence of Methanobrevibacter filiformis DSM 11501.</title>
        <authorList>
            <person name="Poehlein A."/>
            <person name="Seedorf H."/>
            <person name="Daniel R."/>
        </authorList>
    </citation>
    <scope>NUCLEOTIDE SEQUENCE [LARGE SCALE GENOMIC DNA]</scope>
    <source>
        <strain evidence="2 3">DSM 11501</strain>
    </source>
</reference>